<dbReference type="InterPro" id="IPR045540">
    <property type="entry name" value="YegS/DAGK_C"/>
</dbReference>
<dbReference type="Gene3D" id="2.60.200.40">
    <property type="match status" value="1"/>
</dbReference>
<evidence type="ECO:0000259" key="5">
    <source>
        <dbReference type="PROSITE" id="PS50146"/>
    </source>
</evidence>
<evidence type="ECO:0000256" key="3">
    <source>
        <dbReference type="ARBA" id="ARBA00022777"/>
    </source>
</evidence>
<keyword evidence="7" id="KW-1185">Reference proteome</keyword>
<protein>
    <submittedName>
        <fullName evidence="6">Diacylglycerol kinase family protein</fullName>
    </submittedName>
</protein>
<dbReference type="SUPFAM" id="SSF111331">
    <property type="entry name" value="NAD kinase/diacylglycerol kinase-like"/>
    <property type="match status" value="1"/>
</dbReference>
<evidence type="ECO:0000256" key="1">
    <source>
        <dbReference type="ARBA" id="ARBA00022679"/>
    </source>
</evidence>
<feature type="domain" description="DAGKc" evidence="5">
    <location>
        <begin position="1"/>
        <end position="127"/>
    </location>
</feature>
<accession>A0ABU8EUX6</accession>
<evidence type="ECO:0000313" key="6">
    <source>
        <dbReference type="EMBL" id="MEI4550771.1"/>
    </source>
</evidence>
<dbReference type="InterPro" id="IPR001206">
    <property type="entry name" value="Diacylglycerol_kinase_cat_dom"/>
</dbReference>
<dbReference type="PANTHER" id="PTHR12358">
    <property type="entry name" value="SPHINGOSINE KINASE"/>
    <property type="match status" value="1"/>
</dbReference>
<sequence>MNKHYLIVLNPLPNKQKKYWLNWLVTTLKQQQHSYYIFTTSAVLADNQLFFKQHLAEYTEVVMLGGDGTLHLLANCMAYSNKPITVLPCGTGNDFMRNFAYSKQQLKQLVQSDRVMTIDLGKVNARYFINSAGVGFDAEIVERTKGNKGWLARFSYLYHTLACLLFFEESLLSLQQQGKETHYKNFLTVFANGKYFGGGMKIAPNAELNSSHLMRYSVEKTHLAKKLWALPKLYYGKHISLTEVKEHAFTQLEVLTPNLPVQADGESAGYTPVVIEVAKSALTIKIIEHHKKGA</sequence>
<dbReference type="PROSITE" id="PS50146">
    <property type="entry name" value="DAGK"/>
    <property type="match status" value="1"/>
</dbReference>
<dbReference type="InterPro" id="IPR016064">
    <property type="entry name" value="NAD/diacylglycerol_kinase_sf"/>
</dbReference>
<proteinExistence type="predicted"/>
<dbReference type="Pfam" id="PF19279">
    <property type="entry name" value="YegS_C"/>
    <property type="match status" value="1"/>
</dbReference>
<evidence type="ECO:0000256" key="4">
    <source>
        <dbReference type="ARBA" id="ARBA00022840"/>
    </source>
</evidence>
<keyword evidence="4" id="KW-0067">ATP-binding</keyword>
<dbReference type="Pfam" id="PF00781">
    <property type="entry name" value="DAGK_cat"/>
    <property type="match status" value="1"/>
</dbReference>
<dbReference type="InterPro" id="IPR005218">
    <property type="entry name" value="Diacylglycerol/lipid_kinase"/>
</dbReference>
<keyword evidence="2" id="KW-0547">Nucleotide-binding</keyword>
<gene>
    <name evidence="6" type="ORF">WAE96_13965</name>
</gene>
<name>A0ABU8EUX6_9GAMM</name>
<dbReference type="InterPro" id="IPR017438">
    <property type="entry name" value="ATP-NAD_kinase_N"/>
</dbReference>
<dbReference type="InterPro" id="IPR050187">
    <property type="entry name" value="Lipid_Phosphate_FormReg"/>
</dbReference>
<dbReference type="EMBL" id="JBAWKS010000001">
    <property type="protein sequence ID" value="MEI4550771.1"/>
    <property type="molecule type" value="Genomic_DNA"/>
</dbReference>
<keyword evidence="3 6" id="KW-0418">Kinase</keyword>
<keyword evidence="1" id="KW-0808">Transferase</keyword>
<organism evidence="6 7">
    <name type="scientific">Pseudoalteromonas spongiae</name>
    <dbReference type="NCBI Taxonomy" id="298657"/>
    <lineage>
        <taxon>Bacteria</taxon>
        <taxon>Pseudomonadati</taxon>
        <taxon>Pseudomonadota</taxon>
        <taxon>Gammaproteobacteria</taxon>
        <taxon>Alteromonadales</taxon>
        <taxon>Pseudoalteromonadaceae</taxon>
        <taxon>Pseudoalteromonas</taxon>
    </lineage>
</organism>
<dbReference type="Proteomes" id="UP001382455">
    <property type="component" value="Unassembled WGS sequence"/>
</dbReference>
<dbReference type="PANTHER" id="PTHR12358:SF54">
    <property type="entry name" value="SPHINGOSINE KINASE RELATED PROTEIN"/>
    <property type="match status" value="1"/>
</dbReference>
<dbReference type="RefSeq" id="WP_336435848.1">
    <property type="nucleotide sequence ID" value="NZ_JBAWKS010000001.1"/>
</dbReference>
<reference evidence="6 7" key="1">
    <citation type="submission" date="2023-12" db="EMBL/GenBank/DDBJ databases">
        <title>Friends and Foes: Symbiotic and Algicidal bacterial influence on Karenia brevis blooms.</title>
        <authorList>
            <person name="Fei C."/>
            <person name="Mohamed A.R."/>
            <person name="Booker A."/>
            <person name="Arshad M."/>
            <person name="Klass S."/>
            <person name="Ahn S."/>
            <person name="Gilbert P.M."/>
            <person name="Heil C.A."/>
            <person name="Martinez J.M."/>
            <person name="Amin S.A."/>
        </authorList>
    </citation>
    <scope>NUCLEOTIDE SEQUENCE [LARGE SCALE GENOMIC DNA]</scope>
    <source>
        <strain evidence="6 7">CE15</strain>
    </source>
</reference>
<dbReference type="GO" id="GO:0016301">
    <property type="term" value="F:kinase activity"/>
    <property type="evidence" value="ECO:0007669"/>
    <property type="project" value="UniProtKB-KW"/>
</dbReference>
<evidence type="ECO:0000256" key="2">
    <source>
        <dbReference type="ARBA" id="ARBA00022741"/>
    </source>
</evidence>
<dbReference type="NCBIfam" id="TIGR00147">
    <property type="entry name" value="YegS/Rv2252/BmrU family lipid kinase"/>
    <property type="match status" value="1"/>
</dbReference>
<comment type="caution">
    <text evidence="6">The sequence shown here is derived from an EMBL/GenBank/DDBJ whole genome shotgun (WGS) entry which is preliminary data.</text>
</comment>
<dbReference type="Gene3D" id="3.40.50.10330">
    <property type="entry name" value="Probable inorganic polyphosphate/atp-NAD kinase, domain 1"/>
    <property type="match status" value="1"/>
</dbReference>
<evidence type="ECO:0000313" key="7">
    <source>
        <dbReference type="Proteomes" id="UP001382455"/>
    </source>
</evidence>